<gene>
    <name evidence="16" type="ORF">cyc_02291</name>
</gene>
<keyword evidence="10" id="KW-0418">Kinase</keyword>
<dbReference type="Gene3D" id="3.30.70.560">
    <property type="entry name" value="7,8-Dihydro-6-hydroxymethylpterin-pyrophosphokinase HPPK"/>
    <property type="match status" value="1"/>
</dbReference>
<dbReference type="InParanoid" id="A0A1D3D5F4"/>
<keyword evidence="8" id="KW-0479">Metal-binding</keyword>
<comment type="pathway">
    <text evidence="5">Cofactor biosynthesis; tetrahydrofolate biosynthesis; 2-amino-4-hydroxy-6-hydroxymethyl-7,8-dihydropteridine diphosphate from 7,8-dihydroneopterin triphosphate: step 4/4.</text>
</comment>
<keyword evidence="14" id="KW-0511">Multifunctional enzyme</keyword>
<keyword evidence="13" id="KW-0289">Folate biosynthesis</keyword>
<dbReference type="PANTHER" id="PTHR20941">
    <property type="entry name" value="FOLATE SYNTHESIS PROTEINS"/>
    <property type="match status" value="1"/>
</dbReference>
<evidence type="ECO:0000256" key="12">
    <source>
        <dbReference type="ARBA" id="ARBA00022842"/>
    </source>
</evidence>
<keyword evidence="9" id="KW-0547">Nucleotide-binding</keyword>
<dbReference type="NCBIfam" id="TIGR01496">
    <property type="entry name" value="DHPS"/>
    <property type="match status" value="1"/>
</dbReference>
<evidence type="ECO:0000313" key="16">
    <source>
        <dbReference type="EMBL" id="OEH78677.1"/>
    </source>
</evidence>
<dbReference type="GO" id="GO:0046656">
    <property type="term" value="P:folic acid biosynthetic process"/>
    <property type="evidence" value="ECO:0007669"/>
    <property type="project" value="UniProtKB-KW"/>
</dbReference>
<dbReference type="Gene3D" id="3.20.20.20">
    <property type="entry name" value="Dihydropteroate synthase-like"/>
    <property type="match status" value="1"/>
</dbReference>
<dbReference type="InterPro" id="IPR035907">
    <property type="entry name" value="Hppk_sf"/>
</dbReference>
<dbReference type="Proteomes" id="UP000095192">
    <property type="component" value="Unassembled WGS sequence"/>
</dbReference>
<evidence type="ECO:0000313" key="17">
    <source>
        <dbReference type="Proteomes" id="UP000095192"/>
    </source>
</evidence>
<dbReference type="SUPFAM" id="SSF51717">
    <property type="entry name" value="Dihydropteroate synthetase-like"/>
    <property type="match status" value="1"/>
</dbReference>
<evidence type="ECO:0000256" key="6">
    <source>
        <dbReference type="ARBA" id="ARBA00009951"/>
    </source>
</evidence>
<dbReference type="PROSITE" id="PS50972">
    <property type="entry name" value="PTERIN_BINDING"/>
    <property type="match status" value="1"/>
</dbReference>
<dbReference type="VEuPathDB" id="ToxoDB:cyc_02291"/>
<dbReference type="CDD" id="cd00739">
    <property type="entry name" value="DHPS"/>
    <property type="match status" value="1"/>
</dbReference>
<keyword evidence="17" id="KW-1185">Reference proteome</keyword>
<dbReference type="NCBIfam" id="TIGR01498">
    <property type="entry name" value="folK"/>
    <property type="match status" value="1"/>
</dbReference>
<dbReference type="PANTHER" id="PTHR20941:SF1">
    <property type="entry name" value="FOLIC ACID SYNTHESIS PROTEIN FOL1"/>
    <property type="match status" value="1"/>
</dbReference>
<dbReference type="CDD" id="cd00483">
    <property type="entry name" value="HPPK"/>
    <property type="match status" value="1"/>
</dbReference>
<dbReference type="VEuPathDB" id="ToxoDB:LOC113147107"/>
<sequence>MCLSFGAMHIGTLVGLRRLNFGGSKRLRTIESALTTVREEVGPLDACSCLYESLPGYDIDPRSKEEHNLSIPLHLNAVIRVKTDIADPHRILDILLDIEARHGRDRSSTDERLHRTLDLDLLLFKNENAESILVNAEQLTLPHPRLAQRNFVLFPLCDIDPDLMHPTEGQTVKELVLRNLKRREEALQQSLANHSSCGNDNINGSAAPYTLDGNLAVPRRCFAPNDKELWTVKGSKAAITDTLRWIGEVMQRYRFNSAGKQEQAEPEFVESLCHLKRLLENEPQTPRLMGVLNITPESFSDGGKYYGNVEAALGHARNLVADGAHIIDVGGEATNPNVQEEIPVEKETERVLPVIEAIRKHVGAGAVISVDTRRKPVAHAAAAFGADMVNDVSGGVSDPNLLSFVASRGLPFVIMHSRGTPKSMDSLANYENTVDEVARFLTEKAILVMQMGLPRWRLILDAGLGFAKTPEHSFEILRSLRELQAKIPNGIPILIGHSRKRFIGAAIKNFHCPTTVKLGEARNSDRDKQMGDRDIAGLAVACWSAMCNCVDILRVHDVKKTALVCSVMEMLVAQHASDPAVDFCALFPGCPCPETRHAVHVSSWVEEDLVNDGYTDCDSFSDAKHREQALVQTSDQSGVIQEESLKDTEGAEKRLKRLKEWRVVLHNDDIHTFECVETAITKVLPHISRARAYDIALHAHTNRQATIILTWKEKASEVATG</sequence>
<dbReference type="InterPro" id="IPR000489">
    <property type="entry name" value="Pterin-binding_dom"/>
</dbReference>
<dbReference type="InterPro" id="IPR045031">
    <property type="entry name" value="DHP_synth-like"/>
</dbReference>
<evidence type="ECO:0000256" key="13">
    <source>
        <dbReference type="ARBA" id="ARBA00022909"/>
    </source>
</evidence>
<dbReference type="GO" id="GO:0016301">
    <property type="term" value="F:kinase activity"/>
    <property type="evidence" value="ECO:0007669"/>
    <property type="project" value="UniProtKB-KW"/>
</dbReference>
<comment type="catalytic activity">
    <reaction evidence="2">
        <text>6-hydroxymethyl-7,8-dihydropterin + ATP = (7,8-dihydropterin-6-yl)methyl diphosphate + AMP + H(+)</text>
        <dbReference type="Rhea" id="RHEA:11412"/>
        <dbReference type="ChEBI" id="CHEBI:15378"/>
        <dbReference type="ChEBI" id="CHEBI:30616"/>
        <dbReference type="ChEBI" id="CHEBI:44841"/>
        <dbReference type="ChEBI" id="CHEBI:72950"/>
        <dbReference type="ChEBI" id="CHEBI:456215"/>
        <dbReference type="EC" id="2.7.6.3"/>
    </reaction>
</comment>
<organism evidence="16 17">
    <name type="scientific">Cyclospora cayetanensis</name>
    <dbReference type="NCBI Taxonomy" id="88456"/>
    <lineage>
        <taxon>Eukaryota</taxon>
        <taxon>Sar</taxon>
        <taxon>Alveolata</taxon>
        <taxon>Apicomplexa</taxon>
        <taxon>Conoidasida</taxon>
        <taxon>Coccidia</taxon>
        <taxon>Eucoccidiorida</taxon>
        <taxon>Eimeriorina</taxon>
        <taxon>Eimeriidae</taxon>
        <taxon>Cyclospora</taxon>
    </lineage>
</organism>
<evidence type="ECO:0000256" key="8">
    <source>
        <dbReference type="ARBA" id="ARBA00022723"/>
    </source>
</evidence>
<evidence type="ECO:0000256" key="5">
    <source>
        <dbReference type="ARBA" id="ARBA00005051"/>
    </source>
</evidence>
<keyword evidence="11" id="KW-0067">ATP-binding</keyword>
<dbReference type="GO" id="GO:0005740">
    <property type="term" value="C:mitochondrial envelope"/>
    <property type="evidence" value="ECO:0007669"/>
    <property type="project" value="TreeGrafter"/>
</dbReference>
<comment type="caution">
    <text evidence="16">The sequence shown here is derived from an EMBL/GenBank/DDBJ whole genome shotgun (WGS) entry which is preliminary data.</text>
</comment>
<dbReference type="Gene3D" id="3.30.1390.10">
    <property type="match status" value="1"/>
</dbReference>
<dbReference type="InterPro" id="IPR003769">
    <property type="entry name" value="ClpS_core"/>
</dbReference>
<proteinExistence type="inferred from homology"/>
<dbReference type="Pfam" id="PF02617">
    <property type="entry name" value="ClpS"/>
    <property type="match status" value="1"/>
</dbReference>
<dbReference type="InterPro" id="IPR011005">
    <property type="entry name" value="Dihydropteroate_synth-like_sf"/>
</dbReference>
<evidence type="ECO:0000256" key="11">
    <source>
        <dbReference type="ARBA" id="ARBA00022840"/>
    </source>
</evidence>
<name>A0A1D3D5F4_9EIME</name>
<evidence type="ECO:0000256" key="4">
    <source>
        <dbReference type="ARBA" id="ARBA00004763"/>
    </source>
</evidence>
<evidence type="ECO:0000256" key="10">
    <source>
        <dbReference type="ARBA" id="ARBA00022777"/>
    </source>
</evidence>
<keyword evidence="7" id="KW-0808">Transferase</keyword>
<dbReference type="Pfam" id="PF00809">
    <property type="entry name" value="Pterin_bind"/>
    <property type="match status" value="1"/>
</dbReference>
<dbReference type="EMBL" id="JROU02000655">
    <property type="protein sequence ID" value="OEH78677.1"/>
    <property type="molecule type" value="Genomic_DNA"/>
</dbReference>
<dbReference type="SUPFAM" id="SSF55083">
    <property type="entry name" value="6-hydroxymethyl-7,8-dihydropterin pyrophosphokinase, HPPK"/>
    <property type="match status" value="1"/>
</dbReference>
<dbReference type="GO" id="GO:0030163">
    <property type="term" value="P:protein catabolic process"/>
    <property type="evidence" value="ECO:0007669"/>
    <property type="project" value="InterPro"/>
</dbReference>
<dbReference type="Pfam" id="PF01288">
    <property type="entry name" value="HPPK"/>
    <property type="match status" value="1"/>
</dbReference>
<dbReference type="GO" id="GO:0046872">
    <property type="term" value="F:metal ion binding"/>
    <property type="evidence" value="ECO:0007669"/>
    <property type="project" value="UniProtKB-KW"/>
</dbReference>
<evidence type="ECO:0000256" key="9">
    <source>
        <dbReference type="ARBA" id="ARBA00022741"/>
    </source>
</evidence>
<comment type="catalytic activity">
    <reaction evidence="1">
        <text>(7,8-dihydropterin-6-yl)methyl diphosphate + 4-aminobenzoate = 7,8-dihydropteroate + diphosphate</text>
        <dbReference type="Rhea" id="RHEA:19949"/>
        <dbReference type="ChEBI" id="CHEBI:17836"/>
        <dbReference type="ChEBI" id="CHEBI:17839"/>
        <dbReference type="ChEBI" id="CHEBI:33019"/>
        <dbReference type="ChEBI" id="CHEBI:72950"/>
        <dbReference type="EC" id="2.5.1.15"/>
    </reaction>
</comment>
<dbReference type="InterPro" id="IPR006390">
    <property type="entry name" value="DHP_synth_dom"/>
</dbReference>
<dbReference type="AlphaFoldDB" id="A0A1D3D5F4"/>
<evidence type="ECO:0000256" key="14">
    <source>
        <dbReference type="ARBA" id="ARBA00023268"/>
    </source>
</evidence>
<accession>A0A1D3D5F4</accession>
<evidence type="ECO:0000256" key="1">
    <source>
        <dbReference type="ARBA" id="ARBA00000012"/>
    </source>
</evidence>
<comment type="similarity">
    <text evidence="6">In the C-terminal section; belongs to the DHPS family.</text>
</comment>
<comment type="cofactor">
    <cofactor evidence="3">
        <name>Mg(2+)</name>
        <dbReference type="ChEBI" id="CHEBI:18420"/>
    </cofactor>
</comment>
<dbReference type="VEuPathDB" id="ToxoDB:LOC34619166"/>
<evidence type="ECO:0000256" key="2">
    <source>
        <dbReference type="ARBA" id="ARBA00000198"/>
    </source>
</evidence>
<dbReference type="GO" id="GO:0004156">
    <property type="term" value="F:dihydropteroate synthase activity"/>
    <property type="evidence" value="ECO:0007669"/>
    <property type="project" value="UniProtKB-EC"/>
</dbReference>
<comment type="pathway">
    <text evidence="4">Cofactor biosynthesis; tetrahydrofolate biosynthesis; 7,8-dihydrofolate from 2-amino-4-hydroxy-6-hydroxymethyl-7,8-dihydropteridine diphosphate and 4-aminobenzoate: step 1/2.</text>
</comment>
<dbReference type="GO" id="GO:0005524">
    <property type="term" value="F:ATP binding"/>
    <property type="evidence" value="ECO:0007669"/>
    <property type="project" value="UniProtKB-KW"/>
</dbReference>
<dbReference type="GO" id="GO:0046654">
    <property type="term" value="P:tetrahydrofolate biosynthetic process"/>
    <property type="evidence" value="ECO:0007669"/>
    <property type="project" value="UniProtKB-UniPathway"/>
</dbReference>
<feature type="domain" description="Pterin-binding" evidence="15">
    <location>
        <begin position="286"/>
        <end position="566"/>
    </location>
</feature>
<dbReference type="GO" id="GO:0003848">
    <property type="term" value="F:2-amino-4-hydroxy-6-hydroxymethyldihydropteridine diphosphokinase activity"/>
    <property type="evidence" value="ECO:0007669"/>
    <property type="project" value="UniProtKB-EC"/>
</dbReference>
<reference evidence="16 17" key="1">
    <citation type="journal article" date="2016" name="BMC Genomics">
        <title>Comparative genomics reveals Cyclospora cayetanensis possesses coccidia-like metabolism and invasion components but unique surface antigens.</title>
        <authorList>
            <person name="Liu S."/>
            <person name="Wang L."/>
            <person name="Zheng H."/>
            <person name="Xu Z."/>
            <person name="Roellig D.M."/>
            <person name="Li N."/>
            <person name="Frace M.A."/>
            <person name="Tang K."/>
            <person name="Arrowood M.J."/>
            <person name="Moss D.M."/>
            <person name="Zhang L."/>
            <person name="Feng Y."/>
            <person name="Xiao L."/>
        </authorList>
    </citation>
    <scope>NUCLEOTIDE SEQUENCE [LARGE SCALE GENOMIC DNA]</scope>
    <source>
        <strain evidence="16 17">CHN_HEN01</strain>
    </source>
</reference>
<dbReference type="InterPro" id="IPR014719">
    <property type="entry name" value="Ribosomal_bL12_C/ClpS-like"/>
</dbReference>
<dbReference type="SUPFAM" id="SSF54736">
    <property type="entry name" value="ClpS-like"/>
    <property type="match status" value="1"/>
</dbReference>
<evidence type="ECO:0000256" key="3">
    <source>
        <dbReference type="ARBA" id="ARBA00001946"/>
    </source>
</evidence>
<keyword evidence="12" id="KW-0460">Magnesium</keyword>
<dbReference type="InterPro" id="IPR000550">
    <property type="entry name" value="Hppk"/>
</dbReference>
<protein>
    <submittedName>
        <fullName evidence="16">Hydroxymethyldihydropterin pyrophosphokinase-dihydropteroate</fullName>
    </submittedName>
</protein>
<dbReference type="UniPathway" id="UPA00077">
    <property type="reaction ID" value="UER00155"/>
</dbReference>
<dbReference type="PROSITE" id="PS00793">
    <property type="entry name" value="DHPS_2"/>
    <property type="match status" value="1"/>
</dbReference>
<evidence type="ECO:0000256" key="7">
    <source>
        <dbReference type="ARBA" id="ARBA00022679"/>
    </source>
</evidence>
<evidence type="ECO:0000259" key="15">
    <source>
        <dbReference type="PROSITE" id="PS50972"/>
    </source>
</evidence>